<comment type="similarity">
    <text evidence="1">Belongs to the CDC123 family.</text>
</comment>
<dbReference type="PANTHER" id="PTHR15323">
    <property type="entry name" value="D123 PROTEIN"/>
    <property type="match status" value="1"/>
</dbReference>
<accession>A0ABR2GV81</accession>
<dbReference type="Pfam" id="PF07065">
    <property type="entry name" value="D123"/>
    <property type="match status" value="1"/>
</dbReference>
<comment type="caution">
    <text evidence="2">The sequence shown here is derived from an EMBL/GenBank/DDBJ whole genome shotgun (WGS) entry which is preliminary data.</text>
</comment>
<evidence type="ECO:0000313" key="2">
    <source>
        <dbReference type="EMBL" id="KAK8837855.1"/>
    </source>
</evidence>
<evidence type="ECO:0000256" key="1">
    <source>
        <dbReference type="ARBA" id="ARBA00011047"/>
    </source>
</evidence>
<dbReference type="EMBL" id="JAPFFF010000058">
    <property type="protein sequence ID" value="KAK8837855.1"/>
    <property type="molecule type" value="Genomic_DNA"/>
</dbReference>
<protein>
    <recommendedName>
        <fullName evidence="4">Cell division cycle protein 123</fullName>
    </recommendedName>
</protein>
<reference evidence="2 3" key="1">
    <citation type="submission" date="2024-04" db="EMBL/GenBank/DDBJ databases">
        <title>Tritrichomonas musculus Genome.</title>
        <authorList>
            <person name="Alves-Ferreira E."/>
            <person name="Grigg M."/>
            <person name="Lorenzi H."/>
            <person name="Galac M."/>
        </authorList>
    </citation>
    <scope>NUCLEOTIDE SEQUENCE [LARGE SCALE GENOMIC DNA]</scope>
    <source>
        <strain evidence="2 3">EAF2021</strain>
    </source>
</reference>
<gene>
    <name evidence="2" type="ORF">M9Y10_036394</name>
</gene>
<evidence type="ECO:0008006" key="4">
    <source>
        <dbReference type="Google" id="ProtNLM"/>
    </source>
</evidence>
<organism evidence="2 3">
    <name type="scientific">Tritrichomonas musculus</name>
    <dbReference type="NCBI Taxonomy" id="1915356"/>
    <lineage>
        <taxon>Eukaryota</taxon>
        <taxon>Metamonada</taxon>
        <taxon>Parabasalia</taxon>
        <taxon>Tritrichomonadida</taxon>
        <taxon>Tritrichomonadidae</taxon>
        <taxon>Tritrichomonas</taxon>
    </lineage>
</organism>
<dbReference type="PANTHER" id="PTHR15323:SF6">
    <property type="entry name" value="CELL DIVISION CYCLE PROTEIN 123 HOMOLOG"/>
    <property type="match status" value="1"/>
</dbReference>
<evidence type="ECO:0000313" key="3">
    <source>
        <dbReference type="Proteomes" id="UP001470230"/>
    </source>
</evidence>
<proteinExistence type="inferred from homology"/>
<name>A0ABR2GV81_9EUKA</name>
<keyword evidence="3" id="KW-1185">Reference proteome</keyword>
<sequence length="373" mass="44920">MSNQSFAIPRYSKQFYYVESWYPLIEDLTFKTWILHLTQEEGELLNRITLQTIRRKPIAKKDQESLKKCISKISDFFEKVKKESPPNSGYFLRLGSRSLKDAVFHTKKAFKRFKDYLYQRYLDEYKSLNLETKEEKFSWVNKKTEMNDLYYISECDIQALKCYKISQMFELFFNSERIFIDLNREAKFESPKYSLNFRLWDDRITYDMEFRGFVYHHKFCALTQYDNRMHHSQVHQNKEKILQAITDFYETKVRPRMEPNCPIPEGAYVIDFAVIFNGTDVEEVIVIEINNFTRTTGSSLFHWDMDIDVLTGKKDFEFRLIEENRYANVDYSNVIDSEIIMTKNNIKAKIINENKSFSEKYFKWRKKVVPMNV</sequence>
<dbReference type="Proteomes" id="UP001470230">
    <property type="component" value="Unassembled WGS sequence"/>
</dbReference>
<dbReference type="InterPro" id="IPR009772">
    <property type="entry name" value="CDC123"/>
</dbReference>